<name>A0AAN9SB93_PSOTE</name>
<dbReference type="EMBL" id="JAYMYS010000005">
    <property type="protein sequence ID" value="KAK7393034.1"/>
    <property type="molecule type" value="Genomic_DNA"/>
</dbReference>
<evidence type="ECO:0000259" key="2">
    <source>
        <dbReference type="Pfam" id="PF08268"/>
    </source>
</evidence>
<protein>
    <recommendedName>
        <fullName evidence="5">F-box protein interaction domain protein</fullName>
    </recommendedName>
</protein>
<dbReference type="AlphaFoldDB" id="A0AAN9SB93"/>
<proteinExistence type="predicted"/>
<dbReference type="InterPro" id="IPR001810">
    <property type="entry name" value="F-box_dom"/>
</dbReference>
<dbReference type="Pfam" id="PF08268">
    <property type="entry name" value="FBA_3"/>
    <property type="match status" value="1"/>
</dbReference>
<evidence type="ECO:0000259" key="1">
    <source>
        <dbReference type="Pfam" id="PF00646"/>
    </source>
</evidence>
<feature type="domain" description="F-box associated beta-propeller type 3" evidence="2">
    <location>
        <begin position="115"/>
        <end position="393"/>
    </location>
</feature>
<dbReference type="NCBIfam" id="TIGR01640">
    <property type="entry name" value="F_box_assoc_1"/>
    <property type="match status" value="1"/>
</dbReference>
<dbReference type="InterPro" id="IPR036047">
    <property type="entry name" value="F-box-like_dom_sf"/>
</dbReference>
<dbReference type="Pfam" id="PF00646">
    <property type="entry name" value="F-box"/>
    <property type="match status" value="1"/>
</dbReference>
<dbReference type="PANTHER" id="PTHR31672:SF13">
    <property type="entry name" value="F-BOX PROTEIN CPR30-LIKE"/>
    <property type="match status" value="1"/>
</dbReference>
<sequence length="408" mass="47448">MDAKAEKGKVSNHHIPNDLTLSILSKLSLKSLKRFGCCCKSWGFLFESPHFMSMYRNNVISNNHTSCYDEPSVIILHHFPPLPITDEFMFSVFLFSGERHENKVKLYWPPLFLETDYIQMLSSDSINGNILVQRQRMMIFWNPSTNEFKVIPPSPVESGRSFRDPMIRFHGFGYDHVRDDYKVIRRVHFYELISSDLDPLNVSWEDVSWGDVSIPPLWEIYSLKRNSWRKLDVDMPECYHENTGFHVYTDGMCHWRGESVGPEECLVSFDLINEAFIITPMPSDIDEIRAFISSTNDEFDFKMDRHLVLLNGSIALISYYIETTFFHISILGELGVQKSWTKLFIIGPLPYVYTPIGVGKKGDIFLRQEDNELVWYNLNTNVIEKLGITGMNDCCRTGIYRENLLLLE</sequence>
<accession>A0AAN9SB93</accession>
<keyword evidence="4" id="KW-1185">Reference proteome</keyword>
<evidence type="ECO:0000313" key="3">
    <source>
        <dbReference type="EMBL" id="KAK7393034.1"/>
    </source>
</evidence>
<reference evidence="3 4" key="1">
    <citation type="submission" date="2024-01" db="EMBL/GenBank/DDBJ databases">
        <title>The genomes of 5 underutilized Papilionoideae crops provide insights into root nodulation and disease resistanc.</title>
        <authorList>
            <person name="Jiang F."/>
        </authorList>
    </citation>
    <scope>NUCLEOTIDE SEQUENCE [LARGE SCALE GENOMIC DNA]</scope>
    <source>
        <strain evidence="3">DUOXIRENSHENG_FW03</strain>
        <tissue evidence="3">Leaves</tissue>
    </source>
</reference>
<organism evidence="3 4">
    <name type="scientific">Psophocarpus tetragonolobus</name>
    <name type="common">Winged bean</name>
    <name type="synonym">Dolichos tetragonolobus</name>
    <dbReference type="NCBI Taxonomy" id="3891"/>
    <lineage>
        <taxon>Eukaryota</taxon>
        <taxon>Viridiplantae</taxon>
        <taxon>Streptophyta</taxon>
        <taxon>Embryophyta</taxon>
        <taxon>Tracheophyta</taxon>
        <taxon>Spermatophyta</taxon>
        <taxon>Magnoliopsida</taxon>
        <taxon>eudicotyledons</taxon>
        <taxon>Gunneridae</taxon>
        <taxon>Pentapetalae</taxon>
        <taxon>rosids</taxon>
        <taxon>fabids</taxon>
        <taxon>Fabales</taxon>
        <taxon>Fabaceae</taxon>
        <taxon>Papilionoideae</taxon>
        <taxon>50 kb inversion clade</taxon>
        <taxon>NPAAA clade</taxon>
        <taxon>indigoferoid/millettioid clade</taxon>
        <taxon>Phaseoleae</taxon>
        <taxon>Psophocarpus</taxon>
    </lineage>
</organism>
<dbReference type="InterPro" id="IPR017451">
    <property type="entry name" value="F-box-assoc_interact_dom"/>
</dbReference>
<dbReference type="PANTHER" id="PTHR31672">
    <property type="entry name" value="BNACNNG10540D PROTEIN"/>
    <property type="match status" value="1"/>
</dbReference>
<gene>
    <name evidence="3" type="ORF">VNO78_21485</name>
</gene>
<evidence type="ECO:0008006" key="5">
    <source>
        <dbReference type="Google" id="ProtNLM"/>
    </source>
</evidence>
<dbReference type="InterPro" id="IPR050796">
    <property type="entry name" value="SCF_F-box_component"/>
</dbReference>
<dbReference type="InterPro" id="IPR013187">
    <property type="entry name" value="F-box-assoc_dom_typ3"/>
</dbReference>
<feature type="domain" description="F-box" evidence="1">
    <location>
        <begin position="14"/>
        <end position="51"/>
    </location>
</feature>
<dbReference type="Gene3D" id="1.20.1280.50">
    <property type="match status" value="1"/>
</dbReference>
<dbReference type="SUPFAM" id="SSF81383">
    <property type="entry name" value="F-box domain"/>
    <property type="match status" value="1"/>
</dbReference>
<comment type="caution">
    <text evidence="3">The sequence shown here is derived from an EMBL/GenBank/DDBJ whole genome shotgun (WGS) entry which is preliminary data.</text>
</comment>
<dbReference type="Proteomes" id="UP001386955">
    <property type="component" value="Unassembled WGS sequence"/>
</dbReference>
<evidence type="ECO:0000313" key="4">
    <source>
        <dbReference type="Proteomes" id="UP001386955"/>
    </source>
</evidence>